<evidence type="ECO:0000313" key="3">
    <source>
        <dbReference type="Proteomes" id="UP000297668"/>
    </source>
</evidence>
<keyword evidence="2" id="KW-0378">Hydrolase</keyword>
<protein>
    <submittedName>
        <fullName evidence="2">Phosphodiester glycosidase family protein</fullName>
    </submittedName>
</protein>
<sequence>MRRLLLLSFLAFLSLGLGQNLLPAGVFGLTFREEGGAWVYEGAGVRLAYVPGVGWAEPPDPSLPPPERELLPLQALKALGYFQVPEAGTRFGSQGRAFRVVLDLPTPYPGPPQEAQGQERLTLLLPYLAPGVLQAPWPQGLRAGVRLLPQGTELRLEAPGRLLRHRLFPLQNPPRLVLDLYLLAPEVEEALAPGVRYKEVWAFAPEPLRLYLVEATGGRLLPVGKPGVRDLPKNLAPGALAVLNGGYFDPASGAPIGLWVQDGVTISYPFGRVALLWEGFRFFLDFPRFEAVVRGPQGERVRVGVNASRARFTAHTVPGPVGREGEEVALVRGDRVEAIRPAPQELSPGAWALTFPRGGPPFPLKPGDPLSLYGRLDPPFAYALEGGPLLVREGQYAFDPSRENFRDPRPLQAVAPQAAVAWTREGRLWLLVSEPTTPGVLARALLSLGAWNALRMDGGGSAQLWVKGRLRSPYQGPPRPVVSALALYAP</sequence>
<dbReference type="EMBL" id="SJZF01000001">
    <property type="protein sequence ID" value="TFU27662.1"/>
    <property type="molecule type" value="Genomic_DNA"/>
</dbReference>
<name>A0A4Y9FFJ2_9DEIN</name>
<organism evidence="2 3">
    <name type="scientific">Thermus tengchongensis</name>
    <dbReference type="NCBI Taxonomy" id="1214928"/>
    <lineage>
        <taxon>Bacteria</taxon>
        <taxon>Thermotogati</taxon>
        <taxon>Deinococcota</taxon>
        <taxon>Deinococci</taxon>
        <taxon>Thermales</taxon>
        <taxon>Thermaceae</taxon>
        <taxon>Thermus</taxon>
    </lineage>
</organism>
<dbReference type="GO" id="GO:0016798">
    <property type="term" value="F:hydrolase activity, acting on glycosyl bonds"/>
    <property type="evidence" value="ECO:0007669"/>
    <property type="project" value="UniProtKB-KW"/>
</dbReference>
<evidence type="ECO:0000259" key="1">
    <source>
        <dbReference type="Pfam" id="PF09992"/>
    </source>
</evidence>
<reference evidence="2 3" key="1">
    <citation type="submission" date="2019-03" db="EMBL/GenBank/DDBJ databases">
        <title>Thermus tengchongensis species for the arsenic transformation mechanism.</title>
        <authorList>
            <person name="Yuan G.C."/>
        </authorList>
    </citation>
    <scope>NUCLEOTIDE SEQUENCE [LARGE SCALE GENOMIC DNA]</scope>
    <source>
        <strain evidence="2 3">15W</strain>
    </source>
</reference>
<dbReference type="PANTHER" id="PTHR40446">
    <property type="entry name" value="N-ACETYLGLUCOSAMINE-1-PHOSPHODIESTER ALPHA-N-ACETYLGLUCOSAMINIDASE"/>
    <property type="match status" value="1"/>
</dbReference>
<dbReference type="AlphaFoldDB" id="A0A4Y9FFJ2"/>
<dbReference type="Pfam" id="PF09992">
    <property type="entry name" value="NAGPA"/>
    <property type="match status" value="1"/>
</dbReference>
<accession>A0A4Y9FFJ2</accession>
<proteinExistence type="predicted"/>
<gene>
    <name evidence="2" type="ORF">E0687_00300</name>
</gene>
<feature type="domain" description="Phosphodiester glycosidase" evidence="1">
    <location>
        <begin position="381"/>
        <end position="487"/>
    </location>
</feature>
<dbReference type="InterPro" id="IPR018711">
    <property type="entry name" value="NAGPA"/>
</dbReference>
<dbReference type="PANTHER" id="PTHR40446:SF2">
    <property type="entry name" value="N-ACETYLGLUCOSAMINE-1-PHOSPHODIESTER ALPHA-N-ACETYLGLUCOSAMINIDASE"/>
    <property type="match status" value="1"/>
</dbReference>
<dbReference type="Proteomes" id="UP000297668">
    <property type="component" value="Unassembled WGS sequence"/>
</dbReference>
<dbReference type="RefSeq" id="WP_135259249.1">
    <property type="nucleotide sequence ID" value="NZ_SJZF01000001.1"/>
</dbReference>
<evidence type="ECO:0000313" key="2">
    <source>
        <dbReference type="EMBL" id="TFU27662.1"/>
    </source>
</evidence>
<keyword evidence="2" id="KW-0326">Glycosidase</keyword>
<comment type="caution">
    <text evidence="2">The sequence shown here is derived from an EMBL/GenBank/DDBJ whole genome shotgun (WGS) entry which is preliminary data.</text>
</comment>